<dbReference type="Pfam" id="PF02518">
    <property type="entry name" value="HATPase_c"/>
    <property type="match status" value="1"/>
</dbReference>
<gene>
    <name evidence="9" type="ORF">OJ996_00140</name>
</gene>
<dbReference type="CDD" id="cd00082">
    <property type="entry name" value="HisKA"/>
    <property type="match status" value="1"/>
</dbReference>
<dbReference type="Gene3D" id="3.30.450.40">
    <property type="match status" value="1"/>
</dbReference>
<keyword evidence="6" id="KW-0067">ATP-binding</keyword>
<dbReference type="PANTHER" id="PTHR42878:SF7">
    <property type="entry name" value="SENSOR HISTIDINE KINASE GLRK"/>
    <property type="match status" value="1"/>
</dbReference>
<dbReference type="InterPro" id="IPR050351">
    <property type="entry name" value="BphY/WalK/GraS-like"/>
</dbReference>
<dbReference type="SMART" id="SM00387">
    <property type="entry name" value="HATPase_c"/>
    <property type="match status" value="1"/>
</dbReference>
<dbReference type="SMART" id="SM00065">
    <property type="entry name" value="GAF"/>
    <property type="match status" value="1"/>
</dbReference>
<keyword evidence="7" id="KW-0902">Two-component regulatory system</keyword>
<feature type="domain" description="Histidine kinase" evidence="8">
    <location>
        <begin position="179"/>
        <end position="391"/>
    </location>
</feature>
<keyword evidence="10" id="KW-1185">Reference proteome</keyword>
<evidence type="ECO:0000256" key="3">
    <source>
        <dbReference type="ARBA" id="ARBA00022679"/>
    </source>
</evidence>
<dbReference type="GO" id="GO:0016301">
    <property type="term" value="F:kinase activity"/>
    <property type="evidence" value="ECO:0007669"/>
    <property type="project" value="UniProtKB-KW"/>
</dbReference>
<evidence type="ECO:0000259" key="8">
    <source>
        <dbReference type="PROSITE" id="PS50109"/>
    </source>
</evidence>
<dbReference type="PANTHER" id="PTHR42878">
    <property type="entry name" value="TWO-COMPONENT HISTIDINE KINASE"/>
    <property type="match status" value="1"/>
</dbReference>
<dbReference type="Pfam" id="PF00512">
    <property type="entry name" value="HisKA"/>
    <property type="match status" value="1"/>
</dbReference>
<dbReference type="SUPFAM" id="SSF55781">
    <property type="entry name" value="GAF domain-like"/>
    <property type="match status" value="1"/>
</dbReference>
<dbReference type="PROSITE" id="PS50109">
    <property type="entry name" value="HIS_KIN"/>
    <property type="match status" value="1"/>
</dbReference>
<reference evidence="9" key="1">
    <citation type="submission" date="2022-10" db="EMBL/GenBank/DDBJ databases">
        <title>Luteolibacter sp. GHJ8, whole genome shotgun sequencing project.</title>
        <authorList>
            <person name="Zhao G."/>
            <person name="Shen L."/>
        </authorList>
    </citation>
    <scope>NUCLEOTIDE SEQUENCE</scope>
    <source>
        <strain evidence="9">GHJ8</strain>
    </source>
</reference>
<dbReference type="InterPro" id="IPR036890">
    <property type="entry name" value="HATPase_C_sf"/>
</dbReference>
<evidence type="ECO:0000256" key="4">
    <source>
        <dbReference type="ARBA" id="ARBA00022741"/>
    </source>
</evidence>
<dbReference type="CDD" id="cd00075">
    <property type="entry name" value="HATPase"/>
    <property type="match status" value="1"/>
</dbReference>
<dbReference type="Gene3D" id="3.30.565.10">
    <property type="entry name" value="Histidine kinase-like ATPase, C-terminal domain"/>
    <property type="match status" value="1"/>
</dbReference>
<evidence type="ECO:0000256" key="1">
    <source>
        <dbReference type="ARBA" id="ARBA00000085"/>
    </source>
</evidence>
<dbReference type="EMBL" id="JAPDDR010000001">
    <property type="protein sequence ID" value="MCW1911961.1"/>
    <property type="molecule type" value="Genomic_DNA"/>
</dbReference>
<dbReference type="Gene3D" id="1.10.287.130">
    <property type="match status" value="1"/>
</dbReference>
<dbReference type="SUPFAM" id="SSF55874">
    <property type="entry name" value="ATPase domain of HSP90 chaperone/DNA topoisomerase II/histidine kinase"/>
    <property type="match status" value="1"/>
</dbReference>
<sequence>MDDFQKDLSLISGIAAVPRILDVVCRVTGMGFAAVARVTEDRWIACSVRDDIGFGLKAGGELELGTTICNEIRCHRSLVAIDHVAESGVYRDHHTPLKYGFQSYISVPIVLSDGRFFGTLCAIDPKPASVESEQIVNMFVLLAELIAIHIESAERLAMSESDLRAERVHAELREQFIAVLGHDLRNPLGALSTGTEILKMCALDVRAERVVAMMEQSVRRMSGLIEDVMDFARGRLGGGISLEGRSLAPVEPLLVQVVEELQLSHPGRRVERRLALEEPVLHDRKRLAQLFTNLLGNAFTHGKEGTPVRVEAESRDGMFEFSVANSAEPIAPEILARMFHPFARGKVSPSQEGLGLGLYIAAEIAKSHGGNIRVQSNEVETRFTFVMGTRGSEGEGA</sequence>
<dbReference type="Proteomes" id="UP001165653">
    <property type="component" value="Unassembled WGS sequence"/>
</dbReference>
<evidence type="ECO:0000256" key="2">
    <source>
        <dbReference type="ARBA" id="ARBA00012438"/>
    </source>
</evidence>
<dbReference type="InterPro" id="IPR003661">
    <property type="entry name" value="HisK_dim/P_dom"/>
</dbReference>
<protein>
    <recommendedName>
        <fullName evidence="2">histidine kinase</fullName>
        <ecNumber evidence="2">2.7.13.3</ecNumber>
    </recommendedName>
</protein>
<evidence type="ECO:0000313" key="9">
    <source>
        <dbReference type="EMBL" id="MCW1911961.1"/>
    </source>
</evidence>
<comment type="catalytic activity">
    <reaction evidence="1">
        <text>ATP + protein L-histidine = ADP + protein N-phospho-L-histidine.</text>
        <dbReference type="EC" id="2.7.13.3"/>
    </reaction>
</comment>
<dbReference type="InterPro" id="IPR003594">
    <property type="entry name" value="HATPase_dom"/>
</dbReference>
<dbReference type="Pfam" id="PF01590">
    <property type="entry name" value="GAF"/>
    <property type="match status" value="1"/>
</dbReference>
<accession>A0ABT3FWI8</accession>
<dbReference type="InterPro" id="IPR029016">
    <property type="entry name" value="GAF-like_dom_sf"/>
</dbReference>
<evidence type="ECO:0000256" key="6">
    <source>
        <dbReference type="ARBA" id="ARBA00022840"/>
    </source>
</evidence>
<name>A0ABT3FWI8_9BACT</name>
<comment type="caution">
    <text evidence="9">The sequence shown here is derived from an EMBL/GenBank/DDBJ whole genome shotgun (WGS) entry which is preliminary data.</text>
</comment>
<dbReference type="InterPro" id="IPR036097">
    <property type="entry name" value="HisK_dim/P_sf"/>
</dbReference>
<evidence type="ECO:0000256" key="5">
    <source>
        <dbReference type="ARBA" id="ARBA00022777"/>
    </source>
</evidence>
<keyword evidence="3" id="KW-0808">Transferase</keyword>
<evidence type="ECO:0000313" key="10">
    <source>
        <dbReference type="Proteomes" id="UP001165653"/>
    </source>
</evidence>
<proteinExistence type="predicted"/>
<dbReference type="RefSeq" id="WP_264509905.1">
    <property type="nucleotide sequence ID" value="NZ_JAPDDR010000001.1"/>
</dbReference>
<dbReference type="InterPro" id="IPR003018">
    <property type="entry name" value="GAF"/>
</dbReference>
<keyword evidence="4" id="KW-0547">Nucleotide-binding</keyword>
<organism evidence="9 10">
    <name type="scientific">Luteolibacter rhizosphaerae</name>
    <dbReference type="NCBI Taxonomy" id="2989719"/>
    <lineage>
        <taxon>Bacteria</taxon>
        <taxon>Pseudomonadati</taxon>
        <taxon>Verrucomicrobiota</taxon>
        <taxon>Verrucomicrobiia</taxon>
        <taxon>Verrucomicrobiales</taxon>
        <taxon>Verrucomicrobiaceae</taxon>
        <taxon>Luteolibacter</taxon>
    </lineage>
</organism>
<dbReference type="InterPro" id="IPR005467">
    <property type="entry name" value="His_kinase_dom"/>
</dbReference>
<dbReference type="SMART" id="SM00388">
    <property type="entry name" value="HisKA"/>
    <property type="match status" value="1"/>
</dbReference>
<keyword evidence="5 9" id="KW-0418">Kinase</keyword>
<dbReference type="SUPFAM" id="SSF47384">
    <property type="entry name" value="Homodimeric domain of signal transducing histidine kinase"/>
    <property type="match status" value="1"/>
</dbReference>
<dbReference type="EC" id="2.7.13.3" evidence="2"/>
<evidence type="ECO:0000256" key="7">
    <source>
        <dbReference type="ARBA" id="ARBA00023012"/>
    </source>
</evidence>